<dbReference type="GO" id="GO:0022857">
    <property type="term" value="F:transmembrane transporter activity"/>
    <property type="evidence" value="ECO:0007669"/>
    <property type="project" value="InterPro"/>
</dbReference>
<accession>A0AAQ4CRT1</accession>
<dbReference type="KEGG" id="scas:SACC_15290"/>
<gene>
    <name evidence="2" type="ORF">SACC_15290</name>
</gene>
<feature type="transmembrane region" description="Helical" evidence="1">
    <location>
        <begin position="249"/>
        <end position="267"/>
    </location>
</feature>
<feature type="transmembrane region" description="Helical" evidence="1">
    <location>
        <begin position="361"/>
        <end position="380"/>
    </location>
</feature>
<reference evidence="2 3" key="1">
    <citation type="journal article" date="2022" name="Microbiol. Resour. Announc.">
        <title>Complete Genome Sequence of the Hyperthermophilic and Acidophilic Archaeon Saccharolobus caldissimus Strain HS-3T.</title>
        <authorList>
            <person name="Sakai H.D."/>
            <person name="Kurosawa N."/>
        </authorList>
    </citation>
    <scope>NUCLEOTIDE SEQUENCE [LARGE SCALE GENOMIC DNA]</scope>
    <source>
        <strain evidence="2 3">JCM32116</strain>
    </source>
</reference>
<evidence type="ECO:0000313" key="2">
    <source>
        <dbReference type="EMBL" id="BDB98512.1"/>
    </source>
</evidence>
<dbReference type="Gene3D" id="1.20.1250.20">
    <property type="entry name" value="MFS general substrate transporter like domains"/>
    <property type="match status" value="2"/>
</dbReference>
<dbReference type="EMBL" id="AP025226">
    <property type="protein sequence ID" value="BDB98512.1"/>
    <property type="molecule type" value="Genomic_DNA"/>
</dbReference>
<feature type="transmembrane region" description="Helical" evidence="1">
    <location>
        <begin position="287"/>
        <end position="307"/>
    </location>
</feature>
<dbReference type="PANTHER" id="PTHR23520">
    <property type="entry name" value="TRANSPORTER, PUTATIVE (AFU_ORTHOLOGUE AFUA_3G04000)-RELATED"/>
    <property type="match status" value="1"/>
</dbReference>
<proteinExistence type="predicted"/>
<feature type="transmembrane region" description="Helical" evidence="1">
    <location>
        <begin position="38"/>
        <end position="64"/>
    </location>
</feature>
<name>A0AAQ4CRT1_9CREN</name>
<keyword evidence="1" id="KW-0812">Transmembrane</keyword>
<feature type="transmembrane region" description="Helical" evidence="1">
    <location>
        <begin position="12"/>
        <end position="32"/>
    </location>
</feature>
<dbReference type="SUPFAM" id="SSF103473">
    <property type="entry name" value="MFS general substrate transporter"/>
    <property type="match status" value="1"/>
</dbReference>
<evidence type="ECO:0000256" key="1">
    <source>
        <dbReference type="SAM" id="Phobius"/>
    </source>
</evidence>
<organism evidence="2 3">
    <name type="scientific">Saccharolobus caldissimus</name>
    <dbReference type="NCBI Taxonomy" id="1702097"/>
    <lineage>
        <taxon>Archaea</taxon>
        <taxon>Thermoproteota</taxon>
        <taxon>Thermoprotei</taxon>
        <taxon>Sulfolobales</taxon>
        <taxon>Sulfolobaceae</taxon>
        <taxon>Saccharolobus</taxon>
    </lineage>
</organism>
<keyword evidence="3" id="KW-1185">Reference proteome</keyword>
<protein>
    <submittedName>
        <fullName evidence="2">MFS transporter</fullName>
    </submittedName>
</protein>
<feature type="transmembrane region" description="Helical" evidence="1">
    <location>
        <begin position="85"/>
        <end position="106"/>
    </location>
</feature>
<dbReference type="InterPro" id="IPR036259">
    <property type="entry name" value="MFS_trans_sf"/>
</dbReference>
<keyword evidence="1" id="KW-1133">Transmembrane helix</keyword>
<dbReference type="AlphaFoldDB" id="A0AAQ4CRT1"/>
<dbReference type="Pfam" id="PF07690">
    <property type="entry name" value="MFS_1"/>
    <property type="match status" value="1"/>
</dbReference>
<evidence type="ECO:0000313" key="3">
    <source>
        <dbReference type="Proteomes" id="UP001319921"/>
    </source>
</evidence>
<dbReference type="PANTHER" id="PTHR23520:SF5">
    <property type="entry name" value="TRANSPORTER, PUTATIVE (AFU_ORTHOLOGUE AFUA_3G04000)-RELATED"/>
    <property type="match status" value="1"/>
</dbReference>
<dbReference type="Proteomes" id="UP001319921">
    <property type="component" value="Chromosome"/>
</dbReference>
<feature type="transmembrane region" description="Helical" evidence="1">
    <location>
        <begin position="212"/>
        <end position="243"/>
    </location>
</feature>
<dbReference type="InterPro" id="IPR011701">
    <property type="entry name" value="MFS"/>
</dbReference>
<sequence length="392" mass="42293">MPIGNLMFRNLLLSRALRSIGLVFISIASPLYLKEIGFSPLLIGLTFSGTFAYTAIMSVSLGMLGDRKGYKKSLIIAEGLSTLGVLLLLISPSSLITALGIIFAGITGGVSGLRGLFSPGLTALIVSNWRDETERVKKMGALASVSSISSMGGSLMLSLTNYLPFGKIGNYKFLFFLSFLMLLTSFLLIIPIREERRPPKGSKIMRKSSLKYLIKVITANSIGSLGVGMSVPFLSLFFSLYYHAKNTEIGEVFTLNFALSSLGSYLATKIRGNTLNFASFTRIINGLTITLIAFSPWFTLSAFIFALRGLSMGFGAPNRTAINVRGISSEDYGTASSLQSLTSRIANMSSGLGGYLMDLSVPLPLEIGGILQALSGVLYLKLFSEKREKYNS</sequence>
<keyword evidence="1" id="KW-0472">Membrane</keyword>
<feature type="transmembrane region" description="Helical" evidence="1">
    <location>
        <begin position="171"/>
        <end position="192"/>
    </location>
</feature>
<feature type="transmembrane region" description="Helical" evidence="1">
    <location>
        <begin position="141"/>
        <end position="159"/>
    </location>
</feature>
<feature type="transmembrane region" description="Helical" evidence="1">
    <location>
        <begin position="112"/>
        <end position="129"/>
    </location>
</feature>